<dbReference type="Proteomes" id="UP000780801">
    <property type="component" value="Unassembled WGS sequence"/>
</dbReference>
<dbReference type="OrthoDB" id="10251809at2759"/>
<feature type="coiled-coil region" evidence="3">
    <location>
        <begin position="551"/>
        <end position="719"/>
    </location>
</feature>
<feature type="compositionally biased region" description="Polar residues" evidence="4">
    <location>
        <begin position="459"/>
        <end position="469"/>
    </location>
</feature>
<keyword evidence="2" id="KW-0677">Repeat</keyword>
<dbReference type="EMBL" id="JAABOA010002754">
    <property type="protein sequence ID" value="KAF9579440.1"/>
    <property type="molecule type" value="Genomic_DNA"/>
</dbReference>
<organism evidence="6 7">
    <name type="scientific">Lunasporangiospora selenospora</name>
    <dbReference type="NCBI Taxonomy" id="979761"/>
    <lineage>
        <taxon>Eukaryota</taxon>
        <taxon>Fungi</taxon>
        <taxon>Fungi incertae sedis</taxon>
        <taxon>Mucoromycota</taxon>
        <taxon>Mortierellomycotina</taxon>
        <taxon>Mortierellomycetes</taxon>
        <taxon>Mortierellales</taxon>
        <taxon>Mortierellaceae</taxon>
        <taxon>Lunasporangiospora</taxon>
    </lineage>
</organism>
<feature type="transmembrane region" description="Helical" evidence="5">
    <location>
        <begin position="303"/>
        <end position="327"/>
    </location>
</feature>
<dbReference type="Pfam" id="PF24681">
    <property type="entry name" value="Kelch_KLHDC2_KLHL20_DRC7"/>
    <property type="match status" value="1"/>
</dbReference>
<keyword evidence="3" id="KW-0175">Coiled coil</keyword>
<keyword evidence="1" id="KW-0880">Kelch repeat</keyword>
<feature type="compositionally biased region" description="Basic and acidic residues" evidence="4">
    <location>
        <begin position="818"/>
        <end position="828"/>
    </location>
</feature>
<feature type="compositionally biased region" description="Basic and acidic residues" evidence="4">
    <location>
        <begin position="383"/>
        <end position="397"/>
    </location>
</feature>
<evidence type="ECO:0000256" key="1">
    <source>
        <dbReference type="ARBA" id="ARBA00022441"/>
    </source>
</evidence>
<feature type="region of interest" description="Disordered" evidence="4">
    <location>
        <begin position="940"/>
        <end position="993"/>
    </location>
</feature>
<dbReference type="SUPFAM" id="SSF50965">
    <property type="entry name" value="Galactose oxidase, central domain"/>
    <property type="match status" value="1"/>
</dbReference>
<proteinExistence type="predicted"/>
<accession>A0A9P6FRJ0</accession>
<dbReference type="PANTHER" id="PTHR46093:SF18">
    <property type="entry name" value="FIBRONECTIN TYPE-III DOMAIN-CONTAINING PROTEIN"/>
    <property type="match status" value="1"/>
</dbReference>
<gene>
    <name evidence="6" type="ORF">BGW38_004293</name>
</gene>
<dbReference type="InterPro" id="IPR011043">
    <property type="entry name" value="Gal_Oxase/kelch_b-propeller"/>
</dbReference>
<feature type="compositionally biased region" description="Polar residues" evidence="4">
    <location>
        <begin position="427"/>
        <end position="437"/>
    </location>
</feature>
<feature type="compositionally biased region" description="Low complexity" evidence="4">
    <location>
        <begin position="746"/>
        <end position="757"/>
    </location>
</feature>
<evidence type="ECO:0008006" key="8">
    <source>
        <dbReference type="Google" id="ProtNLM"/>
    </source>
</evidence>
<keyword evidence="5" id="KW-1133">Transmembrane helix</keyword>
<keyword evidence="7" id="KW-1185">Reference proteome</keyword>
<feature type="compositionally biased region" description="Basic and acidic residues" evidence="4">
    <location>
        <begin position="355"/>
        <end position="366"/>
    </location>
</feature>
<feature type="compositionally biased region" description="Polar residues" evidence="4">
    <location>
        <begin position="509"/>
        <end position="522"/>
    </location>
</feature>
<dbReference type="AlphaFoldDB" id="A0A9P6FRJ0"/>
<dbReference type="InterPro" id="IPR015915">
    <property type="entry name" value="Kelch-typ_b-propeller"/>
</dbReference>
<feature type="compositionally biased region" description="Low complexity" evidence="4">
    <location>
        <begin position="765"/>
        <end position="775"/>
    </location>
</feature>
<evidence type="ECO:0000313" key="6">
    <source>
        <dbReference type="EMBL" id="KAF9579440.1"/>
    </source>
</evidence>
<dbReference type="Gene3D" id="2.120.10.80">
    <property type="entry name" value="Kelch-type beta propeller"/>
    <property type="match status" value="1"/>
</dbReference>
<feature type="compositionally biased region" description="Polar residues" evidence="4">
    <location>
        <begin position="945"/>
        <end position="956"/>
    </location>
</feature>
<feature type="region of interest" description="Disordered" evidence="4">
    <location>
        <begin position="334"/>
        <end position="524"/>
    </location>
</feature>
<feature type="compositionally biased region" description="Low complexity" evidence="4">
    <location>
        <begin position="272"/>
        <end position="288"/>
    </location>
</feature>
<sequence length="993" mass="110358">MFIEGGFGTKTFVDQFVSLNLTVSWSAQSPAWSVLPNGTPNSHQGIVGVPPKYTGKFGIGLMNGFLLSVGGTQPSSFWSAFDLDAMRWVNLTGIKVTYPFLEGHSVVMNPDTGLIYVLGGYWNATATYNDIMVLDPNIGHIQGSVSTTLAASRADAGAVWSSMRKSILVIGGTRGLPDPPVGSEMSIIAEYDTSISRWKNWTTTGQIPPARLDHCAAATDDGSKIIVFGGSDGKVFYETLYILDVASGVWTAGASADSKPPKSSKPPTSQVPGDPSSDPDDTGTSPPDESGGTGRRTSKPASLAPIIGGAAAGAALFIVALVTIWMVRKNRYKKAASDDNNGGIERRRLAPMPMKDMHHKDDRYLDRNSSSRYLDRNSSSRYHRSESHDDDNYHRNDYDDEDNESYHEALAPRGSQNRGGAGVRSINAHSSYSNTSHRPYRDNASAAETARSERHHLSRGSSYQQQYTPVQRHPHSVSAGGRFSEAYTDEADVDDDERFYRDPDIDMTDNGTPRQSVVSYSPSSITNGGSVGGIGASAAAFKLRQQHQHLQSQQLQQKQQLQQQREILQQQLEQQQLQQQQLEQQQQLLQQQKQQQQLEQQQQLLHQQKQQQNVREQQQQQDVREQQQQQELREHQQQQLLQKQRRQQLEQQRIQLEQQRIQFEKEKQEQELLMKRREEERLELLMRQQEEERQDQLRRQEEEEKVEQLRRQLHQHTLVSPSIEHSLAMSAFQRQQPFYQDLNNRSSTTGSSASGGAFSPVDAPSSTSAGSRSRLSQDYHGANSLYARNLHSRQQHYPGTSPFDNKQKTIDESAMEMDNSRARRRGQEDDSEDEDGTEGDKENEERLLKMLLQQQEEAEESPRPAGATIVTTPTTMATVAKPATATPFYVPPPSLRNQIAQGQGISPVIAQSQLPGRAGANPFINIPSFTSPTTAGASLPGIGTGASSQSPFQFNIQPILKTAGTSSTGRKNTGKEYVPGTSENYVPKSQRKL</sequence>
<feature type="compositionally biased region" description="Low complexity" evidence="4">
    <location>
        <begin position="367"/>
        <end position="380"/>
    </location>
</feature>
<evidence type="ECO:0000256" key="3">
    <source>
        <dbReference type="SAM" id="Coils"/>
    </source>
</evidence>
<protein>
    <recommendedName>
        <fullName evidence="8">Kelch motif-containing protein</fullName>
    </recommendedName>
</protein>
<feature type="region of interest" description="Disordered" evidence="4">
    <location>
        <begin position="253"/>
        <end position="300"/>
    </location>
</feature>
<evidence type="ECO:0000256" key="5">
    <source>
        <dbReference type="SAM" id="Phobius"/>
    </source>
</evidence>
<keyword evidence="5" id="KW-0472">Membrane</keyword>
<comment type="caution">
    <text evidence="6">The sequence shown here is derived from an EMBL/GenBank/DDBJ whole genome shotgun (WGS) entry which is preliminary data.</text>
</comment>
<keyword evidence="5" id="KW-0812">Transmembrane</keyword>
<evidence type="ECO:0000256" key="2">
    <source>
        <dbReference type="ARBA" id="ARBA00022737"/>
    </source>
</evidence>
<feature type="region of interest" description="Disordered" evidence="4">
    <location>
        <begin position="815"/>
        <end position="843"/>
    </location>
</feature>
<feature type="region of interest" description="Disordered" evidence="4">
    <location>
        <begin position="741"/>
        <end position="775"/>
    </location>
</feature>
<reference evidence="6" key="1">
    <citation type="journal article" date="2020" name="Fungal Divers.">
        <title>Resolving the Mortierellaceae phylogeny through synthesis of multi-gene phylogenetics and phylogenomics.</title>
        <authorList>
            <person name="Vandepol N."/>
            <person name="Liber J."/>
            <person name="Desiro A."/>
            <person name="Na H."/>
            <person name="Kennedy M."/>
            <person name="Barry K."/>
            <person name="Grigoriev I.V."/>
            <person name="Miller A.N."/>
            <person name="O'Donnell K."/>
            <person name="Stajich J.E."/>
            <person name="Bonito G."/>
        </authorList>
    </citation>
    <scope>NUCLEOTIDE SEQUENCE</scope>
    <source>
        <strain evidence="6">KOD1015</strain>
    </source>
</reference>
<dbReference type="CDD" id="cd22249">
    <property type="entry name" value="UDM1_RNF168_RNF169-like"/>
    <property type="match status" value="1"/>
</dbReference>
<name>A0A9P6FRJ0_9FUNG</name>
<evidence type="ECO:0000256" key="4">
    <source>
        <dbReference type="SAM" id="MobiDB-lite"/>
    </source>
</evidence>
<feature type="compositionally biased region" description="Acidic residues" evidence="4">
    <location>
        <begin position="487"/>
        <end position="497"/>
    </location>
</feature>
<evidence type="ECO:0000313" key="7">
    <source>
        <dbReference type="Proteomes" id="UP000780801"/>
    </source>
</evidence>
<dbReference type="PANTHER" id="PTHR46093">
    <property type="entry name" value="ACYL-COA-BINDING DOMAIN-CONTAINING PROTEIN 5"/>
    <property type="match status" value="1"/>
</dbReference>